<organism evidence="2 3">
    <name type="scientific">Rhamnella rubrinervis</name>
    <dbReference type="NCBI Taxonomy" id="2594499"/>
    <lineage>
        <taxon>Eukaryota</taxon>
        <taxon>Viridiplantae</taxon>
        <taxon>Streptophyta</taxon>
        <taxon>Embryophyta</taxon>
        <taxon>Tracheophyta</taxon>
        <taxon>Spermatophyta</taxon>
        <taxon>Magnoliopsida</taxon>
        <taxon>eudicotyledons</taxon>
        <taxon>Gunneridae</taxon>
        <taxon>Pentapetalae</taxon>
        <taxon>rosids</taxon>
        <taxon>fabids</taxon>
        <taxon>Rosales</taxon>
        <taxon>Rhamnaceae</taxon>
        <taxon>rhamnoid group</taxon>
        <taxon>Rhamneae</taxon>
        <taxon>Rhamnella</taxon>
    </lineage>
</organism>
<reference evidence="2" key="1">
    <citation type="submission" date="2020-03" db="EMBL/GenBank/DDBJ databases">
        <title>A high-quality chromosome-level genome assembly of a woody plant with both climbing and erect habits, Rhamnella rubrinervis.</title>
        <authorList>
            <person name="Lu Z."/>
            <person name="Yang Y."/>
            <person name="Zhu X."/>
            <person name="Sun Y."/>
        </authorList>
    </citation>
    <scope>NUCLEOTIDE SEQUENCE</scope>
    <source>
        <strain evidence="2">BYM</strain>
        <tissue evidence="2">Leaf</tissue>
    </source>
</reference>
<comment type="caution">
    <text evidence="2">The sequence shown here is derived from an EMBL/GenBank/DDBJ whole genome shotgun (WGS) entry which is preliminary data.</text>
</comment>
<gene>
    <name evidence="2" type="ORF">FNV43_RR21208</name>
</gene>
<feature type="region of interest" description="Disordered" evidence="1">
    <location>
        <begin position="1"/>
        <end position="30"/>
    </location>
</feature>
<evidence type="ECO:0000256" key="1">
    <source>
        <dbReference type="SAM" id="MobiDB-lite"/>
    </source>
</evidence>
<sequence length="311" mass="33837">MDGPWPNCGAGLATTRKDKPASRARFDDLSGGNPQYGYEVSNDADIRQVVLNSRSSHHAFVLMWLLTTLKCVDLLVRHEIWVENGRQVFPQTAPAVIADFWGAISGKACFFISLGTCIISYMSSVLIRLKLQVTSSIDSDGIVQVPDMITNNFDQFMEASGSDRFSHEDDSRDALHGSLGGIGSNHRFASSAGDSLLSLSAISPSSQEKLCKAMESVELHDEEHYGKCTKLYLDSGELYAIPYLFPASSTPKDEKRDSHPEGIPKVPNILPAEPHVSTESASSNGVHKVPSHSRNAGCGTLNVLQQKPKMS</sequence>
<dbReference type="EMBL" id="VOIH02000009">
    <property type="protein sequence ID" value="KAF3438446.1"/>
    <property type="molecule type" value="Genomic_DNA"/>
</dbReference>
<feature type="region of interest" description="Disordered" evidence="1">
    <location>
        <begin position="250"/>
        <end position="311"/>
    </location>
</feature>
<dbReference type="AlphaFoldDB" id="A0A8K0GUW5"/>
<evidence type="ECO:0000313" key="2">
    <source>
        <dbReference type="EMBL" id="KAF3438446.1"/>
    </source>
</evidence>
<accession>A0A8K0GUW5</accession>
<keyword evidence="3" id="KW-1185">Reference proteome</keyword>
<proteinExistence type="predicted"/>
<name>A0A8K0GUW5_9ROSA</name>
<feature type="compositionally biased region" description="Basic and acidic residues" evidence="1">
    <location>
        <begin position="15"/>
        <end position="28"/>
    </location>
</feature>
<dbReference type="Proteomes" id="UP000796880">
    <property type="component" value="Unassembled WGS sequence"/>
</dbReference>
<dbReference type="OrthoDB" id="775914at2759"/>
<protein>
    <submittedName>
        <fullName evidence="2">Uncharacterized protein</fullName>
    </submittedName>
</protein>
<feature type="compositionally biased region" description="Basic and acidic residues" evidence="1">
    <location>
        <begin position="251"/>
        <end position="262"/>
    </location>
</feature>
<evidence type="ECO:0000313" key="3">
    <source>
        <dbReference type="Proteomes" id="UP000796880"/>
    </source>
</evidence>